<dbReference type="Pfam" id="PF06470">
    <property type="entry name" value="SMC_hinge"/>
    <property type="match status" value="1"/>
</dbReference>
<dbReference type="OrthoDB" id="5575062at2759"/>
<dbReference type="SUPFAM" id="SSF52540">
    <property type="entry name" value="P-loop containing nucleoside triphosphate hydrolases"/>
    <property type="match status" value="1"/>
</dbReference>
<dbReference type="InterPro" id="IPR036277">
    <property type="entry name" value="SMC_hinge_sf"/>
</dbReference>
<dbReference type="STRING" id="1288291.A0A059F221"/>
<evidence type="ECO:0000256" key="1">
    <source>
        <dbReference type="ARBA" id="ARBA00004123"/>
    </source>
</evidence>
<dbReference type="Pfam" id="PF02463">
    <property type="entry name" value="SMC_N"/>
    <property type="match status" value="1"/>
</dbReference>
<name>A0A059F221_9MICR</name>
<dbReference type="InterPro" id="IPR027417">
    <property type="entry name" value="P-loop_NTPase"/>
</dbReference>
<dbReference type="InterPro" id="IPR024704">
    <property type="entry name" value="SMC"/>
</dbReference>
<dbReference type="PANTHER" id="PTHR18937">
    <property type="entry name" value="STRUCTURAL MAINTENANCE OF CHROMOSOMES SMC FAMILY MEMBER"/>
    <property type="match status" value="1"/>
</dbReference>
<reference evidence="11" key="1">
    <citation type="submission" date="2013-02" db="EMBL/GenBank/DDBJ databases">
        <authorList>
            <consortium name="The Broad Institute Genome Sequencing Platform"/>
            <person name="Cuomo C."/>
            <person name="Becnel J."/>
            <person name="Sanscrainte N."/>
            <person name="Walker B."/>
            <person name="Young S.K."/>
            <person name="Zeng Q."/>
            <person name="Gargeya S."/>
            <person name="Fitzgerald M."/>
            <person name="Haas B."/>
            <person name="Abouelleil A."/>
            <person name="Alvarado L."/>
            <person name="Arachchi H.M."/>
            <person name="Berlin A.M."/>
            <person name="Chapman S.B."/>
            <person name="Dewar J."/>
            <person name="Goldberg J."/>
            <person name="Griggs A."/>
            <person name="Gujja S."/>
            <person name="Hansen M."/>
            <person name="Howarth C."/>
            <person name="Imamovic A."/>
            <person name="Larimer J."/>
            <person name="McCowan C."/>
            <person name="Murphy C."/>
            <person name="Neiman D."/>
            <person name="Pearson M."/>
            <person name="Priest M."/>
            <person name="Roberts A."/>
            <person name="Saif S."/>
            <person name="Shea T."/>
            <person name="Sisk P."/>
            <person name="Sykes S."/>
            <person name="Wortman J."/>
            <person name="Nusbaum C."/>
            <person name="Birren B."/>
        </authorList>
    </citation>
    <scope>NUCLEOTIDE SEQUENCE [LARGE SCALE GENOMIC DNA]</scope>
    <source>
        <strain evidence="11">PRA339</strain>
    </source>
</reference>
<organism evidence="10 11">
    <name type="scientific">Anncaliia algerae PRA339</name>
    <dbReference type="NCBI Taxonomy" id="1288291"/>
    <lineage>
        <taxon>Eukaryota</taxon>
        <taxon>Fungi</taxon>
        <taxon>Fungi incertae sedis</taxon>
        <taxon>Microsporidia</taxon>
        <taxon>Tubulinosematoidea</taxon>
        <taxon>Tubulinosematidae</taxon>
        <taxon>Anncaliia</taxon>
    </lineage>
</organism>
<keyword evidence="7" id="KW-0539">Nucleus</keyword>
<dbReference type="PIRSF" id="PIRSF005719">
    <property type="entry name" value="SMC"/>
    <property type="match status" value="1"/>
</dbReference>
<comment type="similarity">
    <text evidence="2">Belongs to the SMC family. SMC4 subfamily.</text>
</comment>
<evidence type="ECO:0000313" key="11">
    <source>
        <dbReference type="Proteomes" id="UP000030655"/>
    </source>
</evidence>
<dbReference type="InterPro" id="IPR003395">
    <property type="entry name" value="RecF/RecN/SMC_N"/>
</dbReference>
<proteinExistence type="inferred from homology"/>
<dbReference type="Gene3D" id="3.40.50.300">
    <property type="entry name" value="P-loop containing nucleotide triphosphate hydrolases"/>
    <property type="match status" value="2"/>
</dbReference>
<keyword evidence="6" id="KW-0226">DNA condensation</keyword>
<evidence type="ECO:0000256" key="5">
    <source>
        <dbReference type="ARBA" id="ARBA00023054"/>
    </source>
</evidence>
<feature type="coiled-coil region" evidence="8">
    <location>
        <begin position="310"/>
        <end position="462"/>
    </location>
</feature>
<gene>
    <name evidence="10" type="ORF">H312_01219</name>
</gene>
<dbReference type="SMART" id="SM00968">
    <property type="entry name" value="SMC_hinge"/>
    <property type="match status" value="1"/>
</dbReference>
<keyword evidence="5 8" id="KW-0175">Coiled coil</keyword>
<dbReference type="GO" id="GO:0005524">
    <property type="term" value="F:ATP binding"/>
    <property type="evidence" value="ECO:0007669"/>
    <property type="project" value="UniProtKB-KW"/>
</dbReference>
<keyword evidence="11" id="KW-1185">Reference proteome</keyword>
<evidence type="ECO:0000256" key="3">
    <source>
        <dbReference type="ARBA" id="ARBA00022741"/>
    </source>
</evidence>
<dbReference type="GO" id="GO:0016887">
    <property type="term" value="F:ATP hydrolysis activity"/>
    <property type="evidence" value="ECO:0007669"/>
    <property type="project" value="InterPro"/>
</dbReference>
<dbReference type="InterPro" id="IPR010935">
    <property type="entry name" value="SMC_hinge"/>
</dbReference>
<dbReference type="InterPro" id="IPR038729">
    <property type="entry name" value="Rad50/SbcC_AAA"/>
</dbReference>
<feature type="coiled-coil region" evidence="8">
    <location>
        <begin position="233"/>
        <end position="274"/>
    </location>
</feature>
<feature type="domain" description="SMC hinge" evidence="9">
    <location>
        <begin position="501"/>
        <end position="612"/>
    </location>
</feature>
<dbReference type="SUPFAM" id="SSF75553">
    <property type="entry name" value="Smc hinge domain"/>
    <property type="match status" value="1"/>
</dbReference>
<evidence type="ECO:0000259" key="9">
    <source>
        <dbReference type="SMART" id="SM00968"/>
    </source>
</evidence>
<dbReference type="EMBL" id="KK365144">
    <property type="protein sequence ID" value="KCZ81338.1"/>
    <property type="molecule type" value="Genomic_DNA"/>
</dbReference>
<dbReference type="GO" id="GO:0007076">
    <property type="term" value="P:mitotic chromosome condensation"/>
    <property type="evidence" value="ECO:0007669"/>
    <property type="project" value="TreeGrafter"/>
</dbReference>
<evidence type="ECO:0000256" key="7">
    <source>
        <dbReference type="ARBA" id="ARBA00023242"/>
    </source>
</evidence>
<feature type="coiled-coil region" evidence="8">
    <location>
        <begin position="812"/>
        <end position="881"/>
    </location>
</feature>
<accession>A0A059F221</accession>
<evidence type="ECO:0000256" key="2">
    <source>
        <dbReference type="ARBA" id="ARBA00006005"/>
    </source>
</evidence>
<evidence type="ECO:0000256" key="6">
    <source>
        <dbReference type="ARBA" id="ARBA00023067"/>
    </source>
</evidence>
<evidence type="ECO:0000256" key="4">
    <source>
        <dbReference type="ARBA" id="ARBA00022840"/>
    </source>
</evidence>
<comment type="subcellular location">
    <subcellularLocation>
        <location evidence="1">Nucleus</location>
    </subcellularLocation>
</comment>
<keyword evidence="3" id="KW-0547">Nucleotide-binding</keyword>
<protein>
    <recommendedName>
        <fullName evidence="9">SMC hinge domain-containing protein</fullName>
    </recommendedName>
</protein>
<dbReference type="HOGENOM" id="CLU_001042_4_1_1"/>
<dbReference type="AlphaFoldDB" id="A0A059F221"/>
<dbReference type="GO" id="GO:0005634">
    <property type="term" value="C:nucleus"/>
    <property type="evidence" value="ECO:0007669"/>
    <property type="project" value="UniProtKB-SubCell"/>
</dbReference>
<evidence type="ECO:0000256" key="8">
    <source>
        <dbReference type="SAM" id="Coils"/>
    </source>
</evidence>
<dbReference type="Proteomes" id="UP000030655">
    <property type="component" value="Unassembled WGS sequence"/>
</dbReference>
<reference evidence="10 11" key="2">
    <citation type="submission" date="2014-03" db="EMBL/GenBank/DDBJ databases">
        <title>The Genome Sequence of Anncaliia algerae insect isolate PRA339.</title>
        <authorList>
            <consortium name="The Broad Institute Genome Sequencing Platform"/>
            <consortium name="The Broad Institute Genome Sequencing Center for Infectious Disease"/>
            <person name="Cuomo C."/>
            <person name="Becnel J."/>
            <person name="Sanscrainte N."/>
            <person name="Walker B."/>
            <person name="Young S.K."/>
            <person name="Zeng Q."/>
            <person name="Gargeya S."/>
            <person name="Fitzgerald M."/>
            <person name="Haas B."/>
            <person name="Abouelleil A."/>
            <person name="Alvarado L."/>
            <person name="Arachchi H.M."/>
            <person name="Berlin A.M."/>
            <person name="Chapman S.B."/>
            <person name="Dewar J."/>
            <person name="Goldberg J."/>
            <person name="Griggs A."/>
            <person name="Gujja S."/>
            <person name="Hansen M."/>
            <person name="Howarth C."/>
            <person name="Imamovic A."/>
            <person name="Larimer J."/>
            <person name="McCowan C."/>
            <person name="Murphy C."/>
            <person name="Neiman D."/>
            <person name="Pearson M."/>
            <person name="Priest M."/>
            <person name="Roberts A."/>
            <person name="Saif S."/>
            <person name="Shea T."/>
            <person name="Sisk P."/>
            <person name="Sykes S."/>
            <person name="Wortman J."/>
            <person name="Nusbaum C."/>
            <person name="Birren B."/>
        </authorList>
    </citation>
    <scope>NUCLEOTIDE SEQUENCE [LARGE SCALE GENOMIC DNA]</scope>
    <source>
        <strain evidence="10 11">PRA339</strain>
    </source>
</reference>
<dbReference type="Gene3D" id="1.20.1060.20">
    <property type="match status" value="1"/>
</dbReference>
<dbReference type="Gene3D" id="3.30.70.1620">
    <property type="match status" value="1"/>
</dbReference>
<dbReference type="Pfam" id="PF13476">
    <property type="entry name" value="AAA_23"/>
    <property type="match status" value="1"/>
</dbReference>
<dbReference type="GO" id="GO:0000796">
    <property type="term" value="C:condensin complex"/>
    <property type="evidence" value="ECO:0007669"/>
    <property type="project" value="TreeGrafter"/>
</dbReference>
<dbReference type="VEuPathDB" id="MicrosporidiaDB:H312_01219"/>
<evidence type="ECO:0000313" key="10">
    <source>
        <dbReference type="EMBL" id="KCZ81338.1"/>
    </source>
</evidence>
<feature type="coiled-coil region" evidence="8">
    <location>
        <begin position="648"/>
        <end position="787"/>
    </location>
</feature>
<sequence>MNSLRIKCIKLTNFKSFEGLHIIDNLNAHLSIITGPNGSGKSNIIDALLFVLGFKAKKMRHNVQTELIYKDSKSRDFCSVEIIFTNRNDIIKVKRELFLNKKNKYYLNDKEVKMNELSEFFTSEGVDLENNRFLILQGEIESISLMKPKGKDKVGMLEYLEEVIGTNVIGEEITKNSEEIELMKTENEKRTSSFKFYEKEMKYLEERKLKNDEEMKEYFISLQSQNKLENLNLEKNKRIIKENTGKIEELESEKKILKEKIKELKKVLPDLEENERKNKVILKKSEEEFYRIKSTFKKLESEQTAFEIKKNKNERKIQSLKKEIDELRCKENLNKSEFDNYQSEIEKNEKEIKKIKKELQELNKNLENNKSTNEKEIQGIEKEIGKIEKNILKLENEKNTALKKQEEIILEIKVNEGLKNKLEAENKRLKEDLIEISESKNEENLEEKLIKNENKIININNDIEVTWKELTKQRINLKEARNTESRNYVFQKVDEALKDIPGALGRLKDLGSIDEKYEAAVSAACKGALNFLVVLNSEVAEKCAERIRKLKCGKTTFIILDKIEDHPDLQNSDKMIYLINLVKTKEEYKKCFYFALKDTLVTETINEAKVLAFGKIRRRVVTLDGKLIEKSGLMCKSVFKKGSVFNKLKKYEKNVNELEGVLNQMRDNKNSLEEKNKEIKNKIEFYRNKEKRIKENKEKIKFNENKLTQIKVPNEEKERITEEIEELQSKIIQLNKEISVRESNKLEILGLNYKRKIADKEIEELKLDNLERRNQELRIKKDTIIIEDYSPKLTELQLLEKELSKLKAPENYNKIKKEYENVENIYKESLEEYQSINDKLKELKNSFDKFYYSELEIKNKKDHLLSVINNLENKNKRIKEETNVKSFKRIKEYLNLNTEEESFDKLTNEELEKLIKKETKIIRQTENKPIDLELIEEYSRKKEEFTKIKDEYFSYFNLLQKKTSELNLLLEKRHSLFMDALNQINAYLKEVYQTITFGGNAELELLDSFDPFSEGVILSVMPPKKVWRNIKNLSGGERTLASLSLVFALHMYKPSPFYVMDEIDAALDFKNVSIIANFLNEKTKNCQFLIISLRNDMFEIGSTFIGVYKTHNKSKVFLINE</sequence>
<dbReference type="PANTHER" id="PTHR18937:SF172">
    <property type="entry name" value="STRUCTURAL MAINTENANCE OF CHROMOSOMES PROTEIN"/>
    <property type="match status" value="1"/>
</dbReference>
<keyword evidence="4" id="KW-0067">ATP-binding</keyword>